<feature type="compositionally biased region" description="Low complexity" evidence="1">
    <location>
        <begin position="20"/>
        <end position="36"/>
    </location>
</feature>
<name>A0A7G3AKN4_LUTLO</name>
<reference evidence="2" key="1">
    <citation type="journal article" date="2020" name="BMC">
        <title>Leishmania infection induces a limited differential gene expression in the sand fly midgut.</title>
        <authorList>
            <person name="Coutinho-Abreu I.V."/>
            <person name="Serafim T.D."/>
            <person name="Meneses C."/>
            <person name="Kamhawi S."/>
            <person name="Oliveira F."/>
            <person name="Valenzuela J.G."/>
        </authorList>
    </citation>
    <scope>NUCLEOTIDE SEQUENCE</scope>
    <source>
        <strain evidence="2">Jacobina</strain>
        <tissue evidence="2">Midgut</tissue>
    </source>
</reference>
<evidence type="ECO:0000313" key="2">
    <source>
        <dbReference type="EMBL" id="MBC1171826.1"/>
    </source>
</evidence>
<protein>
    <submittedName>
        <fullName evidence="2">Putative flightin</fullName>
    </submittedName>
</protein>
<proteinExistence type="predicted"/>
<dbReference type="AlphaFoldDB" id="A0A7G3AKN4"/>
<organism evidence="2">
    <name type="scientific">Lutzomyia longipalpis</name>
    <name type="common">Sand fly</name>
    <dbReference type="NCBI Taxonomy" id="7200"/>
    <lineage>
        <taxon>Eukaryota</taxon>
        <taxon>Metazoa</taxon>
        <taxon>Ecdysozoa</taxon>
        <taxon>Arthropoda</taxon>
        <taxon>Hexapoda</taxon>
        <taxon>Insecta</taxon>
        <taxon>Pterygota</taxon>
        <taxon>Neoptera</taxon>
        <taxon>Endopterygota</taxon>
        <taxon>Diptera</taxon>
        <taxon>Nematocera</taxon>
        <taxon>Psychodoidea</taxon>
        <taxon>Psychodidae</taxon>
        <taxon>Lutzomyia</taxon>
        <taxon>Lutzomyia</taxon>
    </lineage>
</organism>
<accession>A0A7G3AKN4</accession>
<dbReference type="EMBL" id="GITU01003123">
    <property type="protein sequence ID" value="MBC1171826.1"/>
    <property type="molecule type" value="Transcribed_RNA"/>
</dbReference>
<dbReference type="VEuPathDB" id="VectorBase:LLONM1_010562"/>
<feature type="compositionally biased region" description="Acidic residues" evidence="1">
    <location>
        <begin position="1"/>
        <end position="16"/>
    </location>
</feature>
<feature type="compositionally biased region" description="Basic and acidic residues" evidence="1">
    <location>
        <begin position="37"/>
        <end position="50"/>
    </location>
</feature>
<sequence length="188" mass="21712">MAEDDPWAFDEGDIQPEPEAPAAAAAADGGAATDAAGRPEEEVPSGDDSHYRKPIKWNRHWVRPQFLQYNYMYDYRTNYYDDVIEYLDKKNRGLKPEVPRAQTWAERVLRTHTRRLIALNPKENWVVLRAIAVLDKCTTTRDKHRPVFECCTPMKKGDSKLIQTLSSSIKAHNYHSRAYISRKYSSIL</sequence>
<feature type="region of interest" description="Disordered" evidence="1">
    <location>
        <begin position="1"/>
        <end position="50"/>
    </location>
</feature>
<evidence type="ECO:0000256" key="1">
    <source>
        <dbReference type="SAM" id="MobiDB-lite"/>
    </source>
</evidence>